<evidence type="ECO:0000313" key="1">
    <source>
        <dbReference type="EMBL" id="KAK3881292.1"/>
    </source>
</evidence>
<protein>
    <recommendedName>
        <fullName evidence="3">PHD-type domain-containing protein</fullName>
    </recommendedName>
</protein>
<evidence type="ECO:0008006" key="3">
    <source>
        <dbReference type="Google" id="ProtNLM"/>
    </source>
</evidence>
<proteinExistence type="predicted"/>
<accession>A0AAE1FVC7</accession>
<dbReference type="AlphaFoldDB" id="A0AAE1FVC7"/>
<comment type="caution">
    <text evidence="1">The sequence shown here is derived from an EMBL/GenBank/DDBJ whole genome shotgun (WGS) entry which is preliminary data.</text>
</comment>
<name>A0AAE1FVC7_PETCI</name>
<dbReference type="InterPro" id="IPR013083">
    <property type="entry name" value="Znf_RING/FYVE/PHD"/>
</dbReference>
<organism evidence="1 2">
    <name type="scientific">Petrolisthes cinctipes</name>
    <name type="common">Flat porcelain crab</name>
    <dbReference type="NCBI Taxonomy" id="88211"/>
    <lineage>
        <taxon>Eukaryota</taxon>
        <taxon>Metazoa</taxon>
        <taxon>Ecdysozoa</taxon>
        <taxon>Arthropoda</taxon>
        <taxon>Crustacea</taxon>
        <taxon>Multicrustacea</taxon>
        <taxon>Malacostraca</taxon>
        <taxon>Eumalacostraca</taxon>
        <taxon>Eucarida</taxon>
        <taxon>Decapoda</taxon>
        <taxon>Pleocyemata</taxon>
        <taxon>Anomura</taxon>
        <taxon>Galatheoidea</taxon>
        <taxon>Porcellanidae</taxon>
        <taxon>Petrolisthes</taxon>
    </lineage>
</organism>
<dbReference type="Proteomes" id="UP001286313">
    <property type="component" value="Unassembled WGS sequence"/>
</dbReference>
<reference evidence="1" key="1">
    <citation type="submission" date="2023-10" db="EMBL/GenBank/DDBJ databases">
        <title>Genome assemblies of two species of porcelain crab, Petrolisthes cinctipes and Petrolisthes manimaculis (Anomura: Porcellanidae).</title>
        <authorList>
            <person name="Angst P."/>
        </authorList>
    </citation>
    <scope>NUCLEOTIDE SEQUENCE</scope>
    <source>
        <strain evidence="1">PB745_01</strain>
        <tissue evidence="1">Gill</tissue>
    </source>
</reference>
<dbReference type="Gene3D" id="3.30.40.10">
    <property type="entry name" value="Zinc/RING finger domain, C3HC4 (zinc finger)"/>
    <property type="match status" value="1"/>
</dbReference>
<sequence>MYHQLLCTIPGCSEPSMAAMYLAGCGLCVRPRQEALICDSCNKWRHRLCGTAISQSEYRNINRRLKAGEVFMWCCPDCPDWMEVTGDADDPCNGFPVEEQPATINNTPNGFNITLPIDDITPAAETSLDDEALPTTILADTPVTYKIVSGGTRKGSSILADSLGFTNTRKRESSISVTWICSYRGKKCYATISQQIGTMNFKCGHVLISILHGESSRIPMIVKLVKQKKIFRYQRKLHIQKQIKLDDLWMEYEKKSITTSEFLKWCAELLDHAED</sequence>
<keyword evidence="2" id="KW-1185">Reference proteome</keyword>
<evidence type="ECO:0000313" key="2">
    <source>
        <dbReference type="Proteomes" id="UP001286313"/>
    </source>
</evidence>
<gene>
    <name evidence="1" type="ORF">Pcinc_014277</name>
</gene>
<dbReference type="EMBL" id="JAWQEG010001235">
    <property type="protein sequence ID" value="KAK3881292.1"/>
    <property type="molecule type" value="Genomic_DNA"/>
</dbReference>